<dbReference type="InterPro" id="IPR003593">
    <property type="entry name" value="AAA+_ATPase"/>
</dbReference>
<keyword evidence="8" id="KW-1185">Reference proteome</keyword>
<dbReference type="Gene3D" id="3.40.50.300">
    <property type="entry name" value="P-loop containing nucleotide triphosphate hydrolases"/>
    <property type="match status" value="1"/>
</dbReference>
<dbReference type="PROSITE" id="PS50893">
    <property type="entry name" value="ABC_TRANSPORTER_2"/>
    <property type="match status" value="1"/>
</dbReference>
<dbReference type="Proteomes" id="UP001595973">
    <property type="component" value="Unassembled WGS sequence"/>
</dbReference>
<protein>
    <submittedName>
        <fullName evidence="7">ABC transporter ATP-binding protein</fullName>
    </submittedName>
</protein>
<dbReference type="Pfam" id="PF08352">
    <property type="entry name" value="oligo_HPY"/>
    <property type="match status" value="1"/>
</dbReference>
<dbReference type="CDD" id="cd03257">
    <property type="entry name" value="ABC_NikE_OppD_transporters"/>
    <property type="match status" value="1"/>
</dbReference>
<evidence type="ECO:0000256" key="1">
    <source>
        <dbReference type="ARBA" id="ARBA00004417"/>
    </source>
</evidence>
<proteinExistence type="inferred from homology"/>
<dbReference type="InterPro" id="IPR027417">
    <property type="entry name" value="P-loop_NTPase"/>
</dbReference>
<keyword evidence="3" id="KW-0813">Transport</keyword>
<dbReference type="PANTHER" id="PTHR43776:SF7">
    <property type="entry name" value="D,D-DIPEPTIDE TRANSPORT ATP-BINDING PROTEIN DDPF-RELATED"/>
    <property type="match status" value="1"/>
</dbReference>
<dbReference type="RefSeq" id="WP_380722003.1">
    <property type="nucleotide sequence ID" value="NZ_JBHSGI010000033.1"/>
</dbReference>
<dbReference type="SUPFAM" id="SSF52540">
    <property type="entry name" value="P-loop containing nucleoside triphosphate hydrolases"/>
    <property type="match status" value="1"/>
</dbReference>
<dbReference type="InterPro" id="IPR050319">
    <property type="entry name" value="ABC_transp_ATP-bind"/>
</dbReference>
<evidence type="ECO:0000256" key="3">
    <source>
        <dbReference type="ARBA" id="ARBA00022448"/>
    </source>
</evidence>
<evidence type="ECO:0000256" key="2">
    <source>
        <dbReference type="ARBA" id="ARBA00005417"/>
    </source>
</evidence>
<dbReference type="EMBL" id="JBHSGI010000033">
    <property type="protein sequence ID" value="MFC4671456.1"/>
    <property type="molecule type" value="Genomic_DNA"/>
</dbReference>
<evidence type="ECO:0000313" key="7">
    <source>
        <dbReference type="EMBL" id="MFC4671456.1"/>
    </source>
</evidence>
<evidence type="ECO:0000256" key="4">
    <source>
        <dbReference type="ARBA" id="ARBA00022741"/>
    </source>
</evidence>
<feature type="domain" description="ABC transporter" evidence="6">
    <location>
        <begin position="5"/>
        <end position="255"/>
    </location>
</feature>
<comment type="similarity">
    <text evidence="2">Belongs to the ABC transporter superfamily.</text>
</comment>
<organism evidence="7 8">
    <name type="scientific">Seohaeicola nanhaiensis</name>
    <dbReference type="NCBI Taxonomy" id="1387282"/>
    <lineage>
        <taxon>Bacteria</taxon>
        <taxon>Pseudomonadati</taxon>
        <taxon>Pseudomonadota</taxon>
        <taxon>Alphaproteobacteria</taxon>
        <taxon>Rhodobacterales</taxon>
        <taxon>Roseobacteraceae</taxon>
        <taxon>Seohaeicola</taxon>
    </lineage>
</organism>
<accession>A0ABV9KNG1</accession>
<dbReference type="Pfam" id="PF00005">
    <property type="entry name" value="ABC_tran"/>
    <property type="match status" value="1"/>
</dbReference>
<dbReference type="PROSITE" id="PS00211">
    <property type="entry name" value="ABC_TRANSPORTER_1"/>
    <property type="match status" value="1"/>
</dbReference>
<dbReference type="InterPro" id="IPR003439">
    <property type="entry name" value="ABC_transporter-like_ATP-bd"/>
</dbReference>
<dbReference type="SMART" id="SM00382">
    <property type="entry name" value="AAA"/>
    <property type="match status" value="1"/>
</dbReference>
<evidence type="ECO:0000259" key="6">
    <source>
        <dbReference type="PROSITE" id="PS50893"/>
    </source>
</evidence>
<evidence type="ECO:0000256" key="5">
    <source>
        <dbReference type="ARBA" id="ARBA00022840"/>
    </source>
</evidence>
<dbReference type="GO" id="GO:0005524">
    <property type="term" value="F:ATP binding"/>
    <property type="evidence" value="ECO:0007669"/>
    <property type="project" value="UniProtKB-KW"/>
</dbReference>
<dbReference type="PANTHER" id="PTHR43776">
    <property type="entry name" value="TRANSPORT ATP-BINDING PROTEIN"/>
    <property type="match status" value="1"/>
</dbReference>
<dbReference type="NCBIfam" id="TIGR01727">
    <property type="entry name" value="oligo_HPY"/>
    <property type="match status" value="1"/>
</dbReference>
<sequence length="331" mass="36469">MGDLLNVENLSVRFEVKRGGAFGKKSYLQAVDDISFALKQGETLAIVGESGSGKTTAALAVARLVNAWRGKVMLDGQDILPLEGAALLKARRRVQFIFQDPYSSLNPRQRAEAIVKEPLDSLSDKPEAEKQEIVARLFKAVGLRPEQQRLFPHQFSGGQRQRIGIARALATQPELIICDEPVSALDVAVQAQILNLLRRLQKEFGLTYLFISHDLGVVQHMSDSIAVMYMGKIVEHADRISLFSNPLHPYTVALLSAVPSVDKTRRAATKRILIPGDPPDPINPPKGCRFATRCPVAQERCRETPPPLREVRPGHRIACHLVDESAVSPLA</sequence>
<gene>
    <name evidence="7" type="ORF">ACFO5X_23080</name>
</gene>
<reference evidence="8" key="1">
    <citation type="journal article" date="2019" name="Int. J. Syst. Evol. Microbiol.">
        <title>The Global Catalogue of Microorganisms (GCM) 10K type strain sequencing project: providing services to taxonomists for standard genome sequencing and annotation.</title>
        <authorList>
            <consortium name="The Broad Institute Genomics Platform"/>
            <consortium name="The Broad Institute Genome Sequencing Center for Infectious Disease"/>
            <person name="Wu L."/>
            <person name="Ma J."/>
        </authorList>
    </citation>
    <scope>NUCLEOTIDE SEQUENCE [LARGE SCALE GENOMIC DNA]</scope>
    <source>
        <strain evidence="8">CGMCC 4.7283</strain>
    </source>
</reference>
<keyword evidence="5 7" id="KW-0067">ATP-binding</keyword>
<evidence type="ECO:0000313" key="8">
    <source>
        <dbReference type="Proteomes" id="UP001595973"/>
    </source>
</evidence>
<dbReference type="InterPro" id="IPR017871">
    <property type="entry name" value="ABC_transporter-like_CS"/>
</dbReference>
<dbReference type="InterPro" id="IPR013563">
    <property type="entry name" value="Oligopep_ABC_C"/>
</dbReference>
<keyword evidence="4" id="KW-0547">Nucleotide-binding</keyword>
<name>A0ABV9KNG1_9RHOB</name>
<comment type="caution">
    <text evidence="7">The sequence shown here is derived from an EMBL/GenBank/DDBJ whole genome shotgun (WGS) entry which is preliminary data.</text>
</comment>
<comment type="subcellular location">
    <subcellularLocation>
        <location evidence="1">Cell inner membrane</location>
        <topology evidence="1">Peripheral membrane protein</topology>
    </subcellularLocation>
</comment>